<dbReference type="EMBL" id="AP023355">
    <property type="protein sequence ID" value="BCJ35499.1"/>
    <property type="molecule type" value="Genomic_DNA"/>
</dbReference>
<dbReference type="AlphaFoldDB" id="A0A7R7DPG3"/>
<name>A0A7R7DPG3_9ACTN</name>
<dbReference type="Gene3D" id="3.90.960.10">
    <property type="entry name" value="YbaK/aminoacyl-tRNA synthetase-associated domain"/>
    <property type="match status" value="1"/>
</dbReference>
<dbReference type="KEGG" id="atl:Athai_30020"/>
<dbReference type="CDD" id="cd04333">
    <property type="entry name" value="ProX_deacylase"/>
    <property type="match status" value="1"/>
</dbReference>
<accession>A0A7R7DPG3</accession>
<dbReference type="SUPFAM" id="SSF55826">
    <property type="entry name" value="YbaK/ProRS associated domain"/>
    <property type="match status" value="1"/>
</dbReference>
<organism evidence="2 3">
    <name type="scientific">Actinocatenispora thailandica</name>
    <dbReference type="NCBI Taxonomy" id="227318"/>
    <lineage>
        <taxon>Bacteria</taxon>
        <taxon>Bacillati</taxon>
        <taxon>Actinomycetota</taxon>
        <taxon>Actinomycetes</taxon>
        <taxon>Micromonosporales</taxon>
        <taxon>Micromonosporaceae</taxon>
        <taxon>Actinocatenispora</taxon>
    </lineage>
</organism>
<dbReference type="GO" id="GO:0002161">
    <property type="term" value="F:aminoacyl-tRNA deacylase activity"/>
    <property type="evidence" value="ECO:0007669"/>
    <property type="project" value="InterPro"/>
</dbReference>
<proteinExistence type="predicted"/>
<dbReference type="InterPro" id="IPR007214">
    <property type="entry name" value="YbaK/aa-tRNA-synth-assoc-dom"/>
</dbReference>
<dbReference type="PANTHER" id="PTHR30411">
    <property type="entry name" value="CYTOPLASMIC PROTEIN"/>
    <property type="match status" value="1"/>
</dbReference>
<sequence>MSDPFGQLHARLRIVLALRRYRLDRIGATSLAFHIRNTSEVEMTRLEPTALPERSRLVADALAAAGVAATIRQLADSTRTAAAAAAALDCEVGAIANSLVFVSDDEPVLVMTSGAHRVDTEALARRWGRGSLRRATPEQVRAATGQAIGGVAPVGHPHPLPAVVDEALAGYPVVWAAAGTPHTVFATTATDLVRLTGGRLLPVTA</sequence>
<evidence type="ECO:0000313" key="2">
    <source>
        <dbReference type="EMBL" id="BCJ35499.1"/>
    </source>
</evidence>
<evidence type="ECO:0000259" key="1">
    <source>
        <dbReference type="Pfam" id="PF04073"/>
    </source>
</evidence>
<dbReference type="Proteomes" id="UP000611640">
    <property type="component" value="Chromosome"/>
</dbReference>
<keyword evidence="3" id="KW-1185">Reference proteome</keyword>
<reference evidence="2 3" key="1">
    <citation type="submission" date="2020-08" db="EMBL/GenBank/DDBJ databases">
        <title>Whole genome shotgun sequence of Actinocatenispora thailandica NBRC 105041.</title>
        <authorList>
            <person name="Komaki H."/>
            <person name="Tamura T."/>
        </authorList>
    </citation>
    <scope>NUCLEOTIDE SEQUENCE [LARGE SCALE GENOMIC DNA]</scope>
    <source>
        <strain evidence="2 3">NBRC 105041</strain>
    </source>
</reference>
<protein>
    <recommendedName>
        <fullName evidence="1">YbaK/aminoacyl-tRNA synthetase-associated domain-containing protein</fullName>
    </recommendedName>
</protein>
<dbReference type="Pfam" id="PF04073">
    <property type="entry name" value="tRNA_edit"/>
    <property type="match status" value="1"/>
</dbReference>
<feature type="domain" description="YbaK/aminoacyl-tRNA synthetase-associated" evidence="1">
    <location>
        <begin position="77"/>
        <end position="195"/>
    </location>
</feature>
<gene>
    <name evidence="2" type="ORF">Athai_30020</name>
</gene>
<dbReference type="InterPro" id="IPR036754">
    <property type="entry name" value="YbaK/aa-tRNA-synt-asso_dom_sf"/>
</dbReference>
<dbReference type="PANTHER" id="PTHR30411:SF1">
    <property type="entry name" value="CYTOPLASMIC PROTEIN"/>
    <property type="match status" value="1"/>
</dbReference>
<evidence type="ECO:0000313" key="3">
    <source>
        <dbReference type="Proteomes" id="UP000611640"/>
    </source>
</evidence>